<proteinExistence type="predicted"/>
<protein>
    <submittedName>
        <fullName evidence="1">Selenoprotein P, plasma, 1, isoform CRA_a</fullName>
    </submittedName>
</protein>
<dbReference type="EMBL" id="CH474048">
    <property type="protein sequence ID" value="EDL75746.1"/>
    <property type="molecule type" value="Genomic_DNA"/>
</dbReference>
<gene>
    <name evidence="1" type="primary">Sepp1</name>
    <name evidence="1" type="ORF">rCG_50970</name>
</gene>
<dbReference type="EMBL" id="CH474048">
    <property type="protein sequence ID" value="EDL75748.1"/>
    <property type="molecule type" value="Genomic_DNA"/>
</dbReference>
<name>A6KGB8_RAT</name>
<evidence type="ECO:0000313" key="1">
    <source>
        <dbReference type="EMBL" id="EDL75747.1"/>
    </source>
</evidence>
<organism evidence="1 2">
    <name type="scientific">Rattus norvegicus</name>
    <name type="common">Rat</name>
    <dbReference type="NCBI Taxonomy" id="10116"/>
    <lineage>
        <taxon>Eukaryota</taxon>
        <taxon>Metazoa</taxon>
        <taxon>Chordata</taxon>
        <taxon>Craniata</taxon>
        <taxon>Vertebrata</taxon>
        <taxon>Euteleostomi</taxon>
        <taxon>Mammalia</taxon>
        <taxon>Eutheria</taxon>
        <taxon>Euarchontoglires</taxon>
        <taxon>Glires</taxon>
        <taxon>Rodentia</taxon>
        <taxon>Myomorpha</taxon>
        <taxon>Muroidea</taxon>
        <taxon>Muridae</taxon>
        <taxon>Murinae</taxon>
        <taxon>Rattus</taxon>
    </lineage>
</organism>
<evidence type="ECO:0000313" key="2">
    <source>
        <dbReference type="Proteomes" id="UP000234681"/>
    </source>
</evidence>
<reference evidence="1" key="1">
    <citation type="journal article" date="2005" name="Genome Res.">
        <title>Gene and alternative splicing annotation with AIR.</title>
        <authorList>
            <person name="Florea L."/>
            <person name="Di Francesco V."/>
            <person name="Miller J."/>
            <person name="Turner R."/>
            <person name="Yao A."/>
            <person name="Harris M."/>
            <person name="Walenz B."/>
            <person name="Mobarry C."/>
            <person name="Merkulov G.V."/>
            <person name="Charlab R."/>
            <person name="Dew I."/>
            <person name="Deng Z."/>
            <person name="Istrail S."/>
            <person name="Li P."/>
            <person name="Sutton G."/>
        </authorList>
    </citation>
    <scope>NUCLEOTIDE SEQUENCE</scope>
    <source>
        <strain evidence="1">BN</strain>
    </source>
</reference>
<reference evidence="1 2" key="2">
    <citation type="submission" date="2005-09" db="EMBL/GenBank/DDBJ databases">
        <authorList>
            <person name="Mural R.J."/>
            <person name="Li P.W."/>
            <person name="Adams M.D."/>
            <person name="Amanatides P.G."/>
            <person name="Baden-Tillson H."/>
            <person name="Barnstead M."/>
            <person name="Chin S.H."/>
            <person name="Dew I."/>
            <person name="Evans C.A."/>
            <person name="Ferriera S."/>
            <person name="Flanigan M."/>
            <person name="Fosler C."/>
            <person name="Glodek A."/>
            <person name="Gu Z."/>
            <person name="Holt R.A."/>
            <person name="Jennings D."/>
            <person name="Kraft C.L."/>
            <person name="Lu F."/>
            <person name="Nguyen T."/>
            <person name="Nusskern D.R."/>
            <person name="Pfannkoch C.M."/>
            <person name="Sitter C."/>
            <person name="Sutton G.G."/>
            <person name="Venter J.C."/>
            <person name="Wang Z."/>
            <person name="Woodage T."/>
            <person name="Zheng X.H."/>
            <person name="Zhong F."/>
        </authorList>
    </citation>
    <scope>NUCLEOTIDE SEQUENCE [LARGE SCALE GENOMIC DNA]</scope>
    <source>
        <strain evidence="1">BN</strain>
        <strain evidence="2">BN, Sprague-Dawley</strain>
    </source>
</reference>
<dbReference type="EMBL" id="CH474048">
    <property type="protein sequence ID" value="EDL75747.1"/>
    <property type="molecule type" value="Genomic_DNA"/>
</dbReference>
<sequence>METKMTSSYMTDVAVLCITLVCPTPSSLSRMLKKPSRSLTVRRGVETALSRVLKMKPSVKTCPRLLQVKPQSPQRSITTTSTMTNMGMSILGAVSLQRISNQGH</sequence>
<accession>A6KGB8</accession>
<dbReference type="AlphaFoldDB" id="A6KGB8"/>
<dbReference type="Proteomes" id="UP000234681">
    <property type="component" value="Chromosome 2"/>
</dbReference>